<dbReference type="InterPro" id="IPR040626">
    <property type="entry name" value="Pepdidase_M14_N"/>
</dbReference>
<reference evidence="5" key="1">
    <citation type="submission" date="2013-04" db="EMBL/GenBank/DDBJ databases">
        <authorList>
            <person name="Qu J."/>
            <person name="Murali S.C."/>
            <person name="Bandaranaike D."/>
            <person name="Bellair M."/>
            <person name="Blankenburg K."/>
            <person name="Chao H."/>
            <person name="Dinh H."/>
            <person name="Doddapaneni H."/>
            <person name="Downs B."/>
            <person name="Dugan-Rocha S."/>
            <person name="Elkadiri S."/>
            <person name="Gnanaolivu R.D."/>
            <person name="Hernandez B."/>
            <person name="Javaid M."/>
            <person name="Jayaseelan J.C."/>
            <person name="Lee S."/>
            <person name="Li M."/>
            <person name="Ming W."/>
            <person name="Munidasa M."/>
            <person name="Muniz J."/>
            <person name="Nguyen L."/>
            <person name="Ongeri F."/>
            <person name="Osuji N."/>
            <person name="Pu L.-L."/>
            <person name="Puazo M."/>
            <person name="Qu C."/>
            <person name="Quiroz J."/>
            <person name="Raj R."/>
            <person name="Weissenberger G."/>
            <person name="Xin Y."/>
            <person name="Zou X."/>
            <person name="Han Y."/>
            <person name="Richards S."/>
            <person name="Worley K."/>
            <person name="Muzny D."/>
            <person name="Gibbs R."/>
        </authorList>
    </citation>
    <scope>NUCLEOTIDE SEQUENCE</scope>
    <source>
        <strain evidence="5">Sampled in the wild</strain>
    </source>
</reference>
<feature type="domain" description="Peptidase M14" evidence="4">
    <location>
        <begin position="128"/>
        <end position="453"/>
    </location>
</feature>
<evidence type="ECO:0000313" key="5">
    <source>
        <dbReference type="EMBL" id="KAG8225707.1"/>
    </source>
</evidence>
<dbReference type="InterPro" id="IPR000834">
    <property type="entry name" value="Peptidase_M14"/>
</dbReference>
<dbReference type="AlphaFoldDB" id="A0A8K0JZV9"/>
<comment type="similarity">
    <text evidence="2 3">Belongs to the peptidase M14 family.</text>
</comment>
<dbReference type="PANTHER" id="PTHR12756">
    <property type="entry name" value="CYTOSOLIC CARBOXYPEPTIDASE"/>
    <property type="match status" value="1"/>
</dbReference>
<dbReference type="GO" id="GO:0004181">
    <property type="term" value="F:metallocarboxypeptidase activity"/>
    <property type="evidence" value="ECO:0007669"/>
    <property type="project" value="InterPro"/>
</dbReference>
<dbReference type="Proteomes" id="UP000792457">
    <property type="component" value="Unassembled WGS sequence"/>
</dbReference>
<protein>
    <recommendedName>
        <fullName evidence="4">Peptidase M14 domain-containing protein</fullName>
    </recommendedName>
</protein>
<evidence type="ECO:0000256" key="1">
    <source>
        <dbReference type="ARBA" id="ARBA00001947"/>
    </source>
</evidence>
<gene>
    <name evidence="5" type="ORF">J437_LFUL001741</name>
</gene>
<proteinExistence type="inferred from homology"/>
<evidence type="ECO:0000313" key="6">
    <source>
        <dbReference type="Proteomes" id="UP000792457"/>
    </source>
</evidence>
<evidence type="ECO:0000259" key="4">
    <source>
        <dbReference type="PROSITE" id="PS52035"/>
    </source>
</evidence>
<sequence>MESKVEGLTFSSNFDSGNLARVESTAPTKQGKSPNSPIVDLEFNLWTKVDAANTEFQNSFRSWFFFSVKGSKQPSLVKFNIQNLNKHSKVFTNNMYPVYMVCGQHRWQRIKEKPVFLERKKDSDTPKEKNSRLYLYLDLHSHASRKDIYYHRECLCHSLEGRSVDLITITSNWGISREREPRLKNLFPDVEVPRPHAFPNKKVIFITARVHPAETSSSFVLDGIITSLINKNDPGAAQLRKKFLFKLIPVLNPDGVVKGHYRTDSRGINLNRVYQNPSLELYPTIYAVCSLIRYYHKMHEIIDTAVYDQIPEDCQMLVDGQIPNPEKVSFVVVGGFSLSLTPPDFSVCILLGNLVDQTRIPTDYEVLFLQLHLDKSGNGSRDGTGRVWVMSQTGITYSYTFEAHYNTGQVETCIPRRGGKLESKHWISFIPAEFSAPTYEGSQDSEATSTWHSEPHHQSPIAYCPNASSVIYIEVILSEIRPLPVYQIPVHSQPTKPMICCGRAATIFPAAQFSHPHRIEISVDYIRIFYLKKRPETRSENDITKEVSLREMEKEKEIEKKDLSNGAENKKLIPNDIIASEDSIKGPSTNMIQDSHLNRSPKESNQVNERFVEISYDYNCTEYVPSICNHVGDNTDKEEVKISSKLENLKVLQSKEENIQKEDSDCCPPF</sequence>
<dbReference type="PROSITE" id="PS52035">
    <property type="entry name" value="PEPTIDASE_M14"/>
    <property type="match status" value="1"/>
</dbReference>
<dbReference type="GO" id="GO:0008270">
    <property type="term" value="F:zinc ion binding"/>
    <property type="evidence" value="ECO:0007669"/>
    <property type="project" value="InterPro"/>
</dbReference>
<dbReference type="Gene3D" id="3.40.630.10">
    <property type="entry name" value="Zn peptidases"/>
    <property type="match status" value="1"/>
</dbReference>
<name>A0A8K0JZV9_LADFU</name>
<dbReference type="EMBL" id="KZ308248">
    <property type="protein sequence ID" value="KAG8225707.1"/>
    <property type="molecule type" value="Genomic_DNA"/>
</dbReference>
<dbReference type="SUPFAM" id="SSF53187">
    <property type="entry name" value="Zn-dependent exopeptidases"/>
    <property type="match status" value="1"/>
</dbReference>
<dbReference type="InterPro" id="IPR050821">
    <property type="entry name" value="Cytosolic_carboxypeptidase"/>
</dbReference>
<organism evidence="5 6">
    <name type="scientific">Ladona fulva</name>
    <name type="common">Scarce chaser dragonfly</name>
    <name type="synonym">Libellula fulva</name>
    <dbReference type="NCBI Taxonomy" id="123851"/>
    <lineage>
        <taxon>Eukaryota</taxon>
        <taxon>Metazoa</taxon>
        <taxon>Ecdysozoa</taxon>
        <taxon>Arthropoda</taxon>
        <taxon>Hexapoda</taxon>
        <taxon>Insecta</taxon>
        <taxon>Pterygota</taxon>
        <taxon>Palaeoptera</taxon>
        <taxon>Odonata</taxon>
        <taxon>Epiprocta</taxon>
        <taxon>Anisoptera</taxon>
        <taxon>Libelluloidea</taxon>
        <taxon>Libellulidae</taxon>
        <taxon>Ladona</taxon>
    </lineage>
</organism>
<feature type="active site" description="Proton donor/acceptor" evidence="3">
    <location>
        <position position="402"/>
    </location>
</feature>
<dbReference type="Pfam" id="PF00246">
    <property type="entry name" value="Peptidase_M14"/>
    <property type="match status" value="1"/>
</dbReference>
<accession>A0A8K0JZV9</accession>
<dbReference type="Gene3D" id="2.60.40.3120">
    <property type="match status" value="1"/>
</dbReference>
<evidence type="ECO:0000256" key="2">
    <source>
        <dbReference type="ARBA" id="ARBA00005988"/>
    </source>
</evidence>
<dbReference type="GO" id="GO:0006508">
    <property type="term" value="P:proteolysis"/>
    <property type="evidence" value="ECO:0007669"/>
    <property type="project" value="InterPro"/>
</dbReference>
<keyword evidence="6" id="KW-1185">Reference proteome</keyword>
<comment type="caution">
    <text evidence="5">The sequence shown here is derived from an EMBL/GenBank/DDBJ whole genome shotgun (WGS) entry which is preliminary data.</text>
</comment>
<dbReference type="Pfam" id="PF18027">
    <property type="entry name" value="Pepdidase_M14_N"/>
    <property type="match status" value="1"/>
</dbReference>
<reference evidence="5" key="2">
    <citation type="submission" date="2017-10" db="EMBL/GenBank/DDBJ databases">
        <title>Ladona fulva Genome sequencing and assembly.</title>
        <authorList>
            <person name="Murali S."/>
            <person name="Richards S."/>
            <person name="Bandaranaike D."/>
            <person name="Bellair M."/>
            <person name="Blankenburg K."/>
            <person name="Chao H."/>
            <person name="Dinh H."/>
            <person name="Doddapaneni H."/>
            <person name="Dugan-Rocha S."/>
            <person name="Elkadiri S."/>
            <person name="Gnanaolivu R."/>
            <person name="Hernandez B."/>
            <person name="Skinner E."/>
            <person name="Javaid M."/>
            <person name="Lee S."/>
            <person name="Li M."/>
            <person name="Ming W."/>
            <person name="Munidasa M."/>
            <person name="Muniz J."/>
            <person name="Nguyen L."/>
            <person name="Hughes D."/>
            <person name="Osuji N."/>
            <person name="Pu L.-L."/>
            <person name="Puazo M."/>
            <person name="Qu C."/>
            <person name="Quiroz J."/>
            <person name="Raj R."/>
            <person name="Weissenberger G."/>
            <person name="Xin Y."/>
            <person name="Zou X."/>
            <person name="Han Y."/>
            <person name="Worley K."/>
            <person name="Muzny D."/>
            <person name="Gibbs R."/>
        </authorList>
    </citation>
    <scope>NUCLEOTIDE SEQUENCE</scope>
    <source>
        <strain evidence="5">Sampled in the wild</strain>
    </source>
</reference>
<evidence type="ECO:0000256" key="3">
    <source>
        <dbReference type="PROSITE-ProRule" id="PRU01379"/>
    </source>
</evidence>
<dbReference type="PANTHER" id="PTHR12756:SF12">
    <property type="entry name" value="CYTOSOLIC CARBOXYPEPTIDASE-LIKE PROTEIN 5"/>
    <property type="match status" value="1"/>
</dbReference>
<comment type="cofactor">
    <cofactor evidence="1">
        <name>Zn(2+)</name>
        <dbReference type="ChEBI" id="CHEBI:29105"/>
    </cofactor>
</comment>
<dbReference type="OrthoDB" id="10253041at2759"/>